<organism evidence="1 2">
    <name type="scientific">Araneus ventricosus</name>
    <name type="common">Orbweaver spider</name>
    <name type="synonym">Epeira ventricosa</name>
    <dbReference type="NCBI Taxonomy" id="182803"/>
    <lineage>
        <taxon>Eukaryota</taxon>
        <taxon>Metazoa</taxon>
        <taxon>Ecdysozoa</taxon>
        <taxon>Arthropoda</taxon>
        <taxon>Chelicerata</taxon>
        <taxon>Arachnida</taxon>
        <taxon>Araneae</taxon>
        <taxon>Araneomorphae</taxon>
        <taxon>Entelegynae</taxon>
        <taxon>Araneoidea</taxon>
        <taxon>Araneidae</taxon>
        <taxon>Araneus</taxon>
    </lineage>
</organism>
<evidence type="ECO:0000313" key="1">
    <source>
        <dbReference type="EMBL" id="GBN02966.1"/>
    </source>
</evidence>
<comment type="caution">
    <text evidence="1">The sequence shown here is derived from an EMBL/GenBank/DDBJ whole genome shotgun (WGS) entry which is preliminary data.</text>
</comment>
<gene>
    <name evidence="1" type="ORF">AVEN_38986_1</name>
</gene>
<reference evidence="1 2" key="1">
    <citation type="journal article" date="2019" name="Sci. Rep.">
        <title>Orb-weaving spider Araneus ventricosus genome elucidates the spidroin gene catalogue.</title>
        <authorList>
            <person name="Kono N."/>
            <person name="Nakamura H."/>
            <person name="Ohtoshi R."/>
            <person name="Moran D.A.P."/>
            <person name="Shinohara A."/>
            <person name="Yoshida Y."/>
            <person name="Fujiwara M."/>
            <person name="Mori M."/>
            <person name="Tomita M."/>
            <person name="Arakawa K."/>
        </authorList>
    </citation>
    <scope>NUCLEOTIDE SEQUENCE [LARGE SCALE GENOMIC DNA]</scope>
</reference>
<name>A0A4Y2KMH5_ARAVE</name>
<dbReference type="AlphaFoldDB" id="A0A4Y2KMH5"/>
<protein>
    <submittedName>
        <fullName evidence="1">Uncharacterized protein</fullName>
    </submittedName>
</protein>
<keyword evidence="2" id="KW-1185">Reference proteome</keyword>
<accession>A0A4Y2KMH5</accession>
<sequence length="84" mass="9409">MCGVEMVKWLAPLNDGMYLLWRDGPVMALRIPSLPAIDAMIHLTPDAMVYRSWPSGDCFRLSHTLLLTLEALITNIEAAQHSTQ</sequence>
<dbReference type="EMBL" id="BGPR01004751">
    <property type="protein sequence ID" value="GBN02966.1"/>
    <property type="molecule type" value="Genomic_DNA"/>
</dbReference>
<dbReference type="Proteomes" id="UP000499080">
    <property type="component" value="Unassembled WGS sequence"/>
</dbReference>
<evidence type="ECO:0000313" key="2">
    <source>
        <dbReference type="Proteomes" id="UP000499080"/>
    </source>
</evidence>
<proteinExistence type="predicted"/>